<gene>
    <name evidence="1" type="ORF">BJG266_LOCUS22929</name>
    <name evidence="2" type="ORF">QVE165_LOCUS46866</name>
</gene>
<sequence length="214" mass="25705">MENDLIKITTIEINPNEMHNILKQILDIFKQHVLVFYSTVKRLEKVEQTTNELIEQMKDINSKQNITDGLLIADEIASLYIEYYVKPVFHHRLGYSSWDKFCDRLVAIEAEIDDRPLDASEKGLTIPYETLYKDLINYLQPLQKDIGLSLTDIRFLKRDQNDLVYYRYKSDDQQKDLLEKAKKFNFFNIFEFKDLVKRMIDDLERKKDRFHHFK</sequence>
<proteinExistence type="predicted"/>
<accession>A0A814RA47</accession>
<dbReference type="Proteomes" id="UP000663877">
    <property type="component" value="Unassembled WGS sequence"/>
</dbReference>
<name>A0A814RA47_9BILA</name>
<dbReference type="Proteomes" id="UP000663832">
    <property type="component" value="Unassembled WGS sequence"/>
</dbReference>
<protein>
    <submittedName>
        <fullName evidence="1">Uncharacterized protein</fullName>
    </submittedName>
</protein>
<comment type="caution">
    <text evidence="1">The sequence shown here is derived from an EMBL/GenBank/DDBJ whole genome shotgun (WGS) entry which is preliminary data.</text>
</comment>
<evidence type="ECO:0000313" key="3">
    <source>
        <dbReference type="Proteomes" id="UP000663832"/>
    </source>
</evidence>
<evidence type="ECO:0000313" key="4">
    <source>
        <dbReference type="Proteomes" id="UP000663877"/>
    </source>
</evidence>
<evidence type="ECO:0000313" key="1">
    <source>
        <dbReference type="EMBL" id="CAF1129708.1"/>
    </source>
</evidence>
<dbReference type="AlphaFoldDB" id="A0A814RA47"/>
<keyword evidence="3" id="KW-1185">Reference proteome</keyword>
<dbReference type="EMBL" id="CAJNOI010000147">
    <property type="protein sequence ID" value="CAF1129708.1"/>
    <property type="molecule type" value="Genomic_DNA"/>
</dbReference>
<dbReference type="EMBL" id="CAJNOM010000713">
    <property type="protein sequence ID" value="CAF1548326.1"/>
    <property type="molecule type" value="Genomic_DNA"/>
</dbReference>
<organism evidence="1 4">
    <name type="scientific">Adineta steineri</name>
    <dbReference type="NCBI Taxonomy" id="433720"/>
    <lineage>
        <taxon>Eukaryota</taxon>
        <taxon>Metazoa</taxon>
        <taxon>Spiralia</taxon>
        <taxon>Gnathifera</taxon>
        <taxon>Rotifera</taxon>
        <taxon>Eurotatoria</taxon>
        <taxon>Bdelloidea</taxon>
        <taxon>Adinetida</taxon>
        <taxon>Adinetidae</taxon>
        <taxon>Adineta</taxon>
    </lineage>
</organism>
<dbReference type="OrthoDB" id="10013185at2759"/>
<reference evidence="1" key="1">
    <citation type="submission" date="2021-02" db="EMBL/GenBank/DDBJ databases">
        <authorList>
            <person name="Nowell W R."/>
        </authorList>
    </citation>
    <scope>NUCLEOTIDE SEQUENCE</scope>
</reference>
<evidence type="ECO:0000313" key="2">
    <source>
        <dbReference type="EMBL" id="CAF1548326.1"/>
    </source>
</evidence>